<dbReference type="PANTHER" id="PTHR22726:SF1">
    <property type="entry name" value="METALLOENDOPEPTIDASE OMA1, MITOCHONDRIAL"/>
    <property type="match status" value="1"/>
</dbReference>
<comment type="cofactor">
    <cofactor evidence="6">
        <name>Zn(2+)</name>
        <dbReference type="ChEBI" id="CHEBI:29105"/>
    </cofactor>
    <text evidence="6">Binds 1 zinc ion per subunit.</text>
</comment>
<keyword evidence="1 6" id="KW-0645">Protease</keyword>
<dbReference type="GO" id="GO:0046872">
    <property type="term" value="F:metal ion binding"/>
    <property type="evidence" value="ECO:0007669"/>
    <property type="project" value="UniProtKB-KW"/>
</dbReference>
<keyword evidence="11" id="KW-1185">Reference proteome</keyword>
<dbReference type="Gene3D" id="3.30.2010.10">
    <property type="entry name" value="Metalloproteases ('zincins'), catalytic domain"/>
    <property type="match status" value="1"/>
</dbReference>
<comment type="caution">
    <text evidence="10">The sequence shown here is derived from an EMBL/GenBank/DDBJ whole genome shotgun (WGS) entry which is preliminary data.</text>
</comment>
<organism evidence="10 12">
    <name type="scientific">Candidatus Sedimenticola endophacoides</name>
    <dbReference type="NCBI Taxonomy" id="2548426"/>
    <lineage>
        <taxon>Bacteria</taxon>
        <taxon>Pseudomonadati</taxon>
        <taxon>Pseudomonadota</taxon>
        <taxon>Gammaproteobacteria</taxon>
        <taxon>Chromatiales</taxon>
        <taxon>Sedimenticolaceae</taxon>
        <taxon>Sedimenticola</taxon>
    </lineage>
</organism>
<dbReference type="GO" id="GO:0016020">
    <property type="term" value="C:membrane"/>
    <property type="evidence" value="ECO:0007669"/>
    <property type="project" value="TreeGrafter"/>
</dbReference>
<evidence type="ECO:0000256" key="7">
    <source>
        <dbReference type="SAM" id="Phobius"/>
    </source>
</evidence>
<dbReference type="EMBL" id="MUIE01000257">
    <property type="protein sequence ID" value="OQX33954.1"/>
    <property type="molecule type" value="Genomic_DNA"/>
</dbReference>
<reference evidence="9 11" key="1">
    <citation type="submission" date="2017-02" db="EMBL/GenBank/DDBJ databases">
        <title>Novel co-symbiosis in the unique lucinid bivalve Phacoides pectinatus.</title>
        <authorList>
            <person name="Lim S.J."/>
            <person name="Davis B.G."/>
            <person name="Gill D.E."/>
            <person name="Engel A.S."/>
            <person name="Anderson L.C."/>
            <person name="Campbell B.J."/>
        </authorList>
    </citation>
    <scope>NUCLEOTIDE SEQUENCE [LARGE SCALE GENOMIC DNA]</scope>
    <source>
        <strain evidence="9">LUC13016_P6</strain>
    </source>
</reference>
<evidence type="ECO:0000256" key="3">
    <source>
        <dbReference type="ARBA" id="ARBA00022801"/>
    </source>
</evidence>
<sequence length="225" mass="24419">MRYRDIPPPEGINVTQVHPLKELALLLSGAVAAVVALAFLLATFGGTLARMIPVKMEMSLVSGYEAPEHTQKELTRFVRELGKRLADQMEMPEELEVQIHVVDDDTVNAFATLGGHIILYQGLLERIPHENALAFLIAHELAHLKYRDPIAAFGQGAAVNIGLGLLLGSSNLSVLESAGLLTTLRFSREMETRADDAAIEAVIRIYGHATGAAELFRVLKSVATS</sequence>
<keyword evidence="5 6" id="KW-0482">Metalloprotease</keyword>
<evidence type="ECO:0000313" key="10">
    <source>
        <dbReference type="EMBL" id="PUE04725.1"/>
    </source>
</evidence>
<dbReference type="GO" id="GO:0004222">
    <property type="term" value="F:metalloendopeptidase activity"/>
    <property type="evidence" value="ECO:0007669"/>
    <property type="project" value="InterPro"/>
</dbReference>
<keyword evidence="2" id="KW-0479">Metal-binding</keyword>
<dbReference type="AlphaFoldDB" id="A0A657Q563"/>
<comment type="similarity">
    <text evidence="6">Belongs to the peptidase M48 family.</text>
</comment>
<dbReference type="EMBL" id="PQCO01000113">
    <property type="protein sequence ID" value="PUE04725.1"/>
    <property type="molecule type" value="Genomic_DNA"/>
</dbReference>
<reference evidence="10 12" key="2">
    <citation type="submission" date="2018-01" db="EMBL/GenBank/DDBJ databases">
        <title>Novel co-symbiosis in the lucinid bivalve Phacoides pectinatus.</title>
        <authorList>
            <person name="Lim S.J."/>
            <person name="Davis B.G."/>
            <person name="Gill D.E."/>
            <person name="Engel A.S."/>
            <person name="Anderson L.C."/>
            <person name="Campbell B.J."/>
        </authorList>
    </citation>
    <scope>NUCLEOTIDE SEQUENCE [LARGE SCALE GENOMIC DNA]</scope>
    <source>
        <strain evidence="10">N3_P5</strain>
    </source>
</reference>
<evidence type="ECO:0000313" key="11">
    <source>
        <dbReference type="Proteomes" id="UP000243361"/>
    </source>
</evidence>
<evidence type="ECO:0000256" key="6">
    <source>
        <dbReference type="RuleBase" id="RU003983"/>
    </source>
</evidence>
<protein>
    <recommendedName>
        <fullName evidence="8">Peptidase M48 domain-containing protein</fullName>
    </recommendedName>
</protein>
<dbReference type="CDD" id="cd07324">
    <property type="entry name" value="M48C_Oma1-like"/>
    <property type="match status" value="1"/>
</dbReference>
<feature type="domain" description="Peptidase M48" evidence="8">
    <location>
        <begin position="77"/>
        <end position="216"/>
    </location>
</feature>
<evidence type="ECO:0000256" key="1">
    <source>
        <dbReference type="ARBA" id="ARBA00022670"/>
    </source>
</evidence>
<keyword evidence="7" id="KW-1133">Transmembrane helix</keyword>
<dbReference type="Proteomes" id="UP000250928">
    <property type="component" value="Unassembled WGS sequence"/>
</dbReference>
<dbReference type="GO" id="GO:0051603">
    <property type="term" value="P:proteolysis involved in protein catabolic process"/>
    <property type="evidence" value="ECO:0007669"/>
    <property type="project" value="TreeGrafter"/>
</dbReference>
<keyword evidence="7" id="KW-0812">Transmembrane</keyword>
<dbReference type="InterPro" id="IPR001915">
    <property type="entry name" value="Peptidase_M48"/>
</dbReference>
<keyword evidence="7" id="KW-0472">Membrane</keyword>
<dbReference type="InterPro" id="IPR051156">
    <property type="entry name" value="Mito/Outer_Membr_Metalloprot"/>
</dbReference>
<evidence type="ECO:0000313" key="9">
    <source>
        <dbReference type="EMBL" id="OQX33954.1"/>
    </source>
</evidence>
<proteinExistence type="inferred from homology"/>
<keyword evidence="3 6" id="KW-0378">Hydrolase</keyword>
<name>A0A657Q563_9GAMM</name>
<feature type="transmembrane region" description="Helical" evidence="7">
    <location>
        <begin position="23"/>
        <end position="49"/>
    </location>
</feature>
<keyword evidence="4 6" id="KW-0862">Zinc</keyword>
<accession>A0A657Q563</accession>
<evidence type="ECO:0000256" key="4">
    <source>
        <dbReference type="ARBA" id="ARBA00022833"/>
    </source>
</evidence>
<evidence type="ECO:0000256" key="2">
    <source>
        <dbReference type="ARBA" id="ARBA00022723"/>
    </source>
</evidence>
<evidence type="ECO:0000259" key="8">
    <source>
        <dbReference type="Pfam" id="PF01435"/>
    </source>
</evidence>
<dbReference type="Proteomes" id="UP000243361">
    <property type="component" value="Unassembled WGS sequence"/>
</dbReference>
<dbReference type="PANTHER" id="PTHR22726">
    <property type="entry name" value="METALLOENDOPEPTIDASE OMA1"/>
    <property type="match status" value="1"/>
</dbReference>
<evidence type="ECO:0000256" key="5">
    <source>
        <dbReference type="ARBA" id="ARBA00023049"/>
    </source>
</evidence>
<dbReference type="Pfam" id="PF01435">
    <property type="entry name" value="Peptidase_M48"/>
    <property type="match status" value="1"/>
</dbReference>
<evidence type="ECO:0000313" key="12">
    <source>
        <dbReference type="Proteomes" id="UP000250928"/>
    </source>
</evidence>
<gene>
    <name evidence="9" type="ORF">B0D84_03985</name>
    <name evidence="10" type="ORF">C3L24_02605</name>
</gene>